<evidence type="ECO:0000313" key="10">
    <source>
        <dbReference type="EMBL" id="BAK37798.1"/>
    </source>
</evidence>
<protein>
    <recommendedName>
        <fullName evidence="8">Nickel/cobalt efflux system</fullName>
    </recommendedName>
</protein>
<feature type="transmembrane region" description="Helical" evidence="8">
    <location>
        <begin position="358"/>
        <end position="378"/>
    </location>
</feature>
<evidence type="ECO:0000256" key="4">
    <source>
        <dbReference type="ARBA" id="ARBA00022596"/>
    </source>
</evidence>
<evidence type="ECO:0000256" key="7">
    <source>
        <dbReference type="ARBA" id="ARBA00023136"/>
    </source>
</evidence>
<feature type="compositionally biased region" description="Low complexity" evidence="9">
    <location>
        <begin position="1"/>
        <end position="31"/>
    </location>
</feature>
<dbReference type="PANTHER" id="PTHR31611:SF0">
    <property type="entry name" value="HIGH-AFFINITY NICKEL TRANSPORT PROTEIN NIC1"/>
    <property type="match status" value="1"/>
</dbReference>
<dbReference type="KEGG" id="mph:MLP_47840"/>
<dbReference type="Pfam" id="PF03824">
    <property type="entry name" value="NicO"/>
    <property type="match status" value="1"/>
</dbReference>
<feature type="transmembrane region" description="Helical" evidence="8">
    <location>
        <begin position="238"/>
        <end position="266"/>
    </location>
</feature>
<reference evidence="10 11" key="1">
    <citation type="submission" date="2011-05" db="EMBL/GenBank/DDBJ databases">
        <title>Whole genome sequence of Microlunatus phosphovorus NM-1.</title>
        <authorList>
            <person name="Hosoyama A."/>
            <person name="Sasaki K."/>
            <person name="Harada T."/>
            <person name="Igarashi R."/>
            <person name="Kawakoshi A."/>
            <person name="Sasagawa M."/>
            <person name="Fukada J."/>
            <person name="Nakamura S."/>
            <person name="Katano Y."/>
            <person name="Hanada S."/>
            <person name="Kamagata Y."/>
            <person name="Nakamura N."/>
            <person name="Yamazaki S."/>
            <person name="Fujita N."/>
        </authorList>
    </citation>
    <scope>NUCLEOTIDE SEQUENCE [LARGE SCALE GENOMIC DNA]</scope>
    <source>
        <strain evidence="11">ATCC 700054 / DSM 10555 / JCM 9379 / NBRC 101784 / NCIMB 13414 / VKM Ac-1990 / NM-1</strain>
    </source>
</reference>
<organism evidence="10 11">
    <name type="scientific">Microlunatus phosphovorus (strain ATCC 700054 / DSM 10555 / JCM 9379 / NBRC 101784 / NCIMB 13414 / VKM Ac-1990 / NM-1)</name>
    <dbReference type="NCBI Taxonomy" id="1032480"/>
    <lineage>
        <taxon>Bacteria</taxon>
        <taxon>Bacillati</taxon>
        <taxon>Actinomycetota</taxon>
        <taxon>Actinomycetes</taxon>
        <taxon>Propionibacteriales</taxon>
        <taxon>Propionibacteriaceae</taxon>
        <taxon>Microlunatus</taxon>
    </lineage>
</organism>
<sequence>MTKAATPTEPAPPAASSTAPLSTAPLSTAPSRTMPATGWRSLLTTEGRAARSFRFRVGAAFAVIIALHLIGLGLLSVGVMSGAAGAVSVGVAAVAYFRGLVHSYDFDHVSMIDNSTRKFVAEGRNPASVGLAFSAGHSTVVILSGILVVAGAGIVRTALDESSGVARVLGIIGLSVSGLYLVLVAIANLATFLQALRLKRALAVDPGLEIPPDALTPRGPAARVMTAPLKRIRHPRHVYVIGFLFSLGFDTSSQIGLLILTAGAALAGAPAISMLCLPFLFAAAMTLGDTLNGLMMLRMYAAAHEDPKRKINYNLLVTGVGIVSGLIVGAIAAATLLHDQGGVDLGVIVSVAEANTEYAGFLLAALFAVIGIAAWLLWRRARPAVR</sequence>
<feature type="transmembrane region" description="Helical" evidence="8">
    <location>
        <begin position="83"/>
        <end position="101"/>
    </location>
</feature>
<dbReference type="InterPro" id="IPR011541">
    <property type="entry name" value="Ni/Co_transpt_high_affinity"/>
</dbReference>
<keyword evidence="3 8" id="KW-0813">Transport</keyword>
<accession>F5XF60</accession>
<evidence type="ECO:0000313" key="11">
    <source>
        <dbReference type="Proteomes" id="UP000007947"/>
    </source>
</evidence>
<dbReference type="PANTHER" id="PTHR31611">
    <property type="entry name" value="HIGH-AFFINITY NICKEL TRANSPORT PROTEIN NIC1"/>
    <property type="match status" value="1"/>
</dbReference>
<dbReference type="GO" id="GO:0015099">
    <property type="term" value="F:nickel cation transmembrane transporter activity"/>
    <property type="evidence" value="ECO:0007669"/>
    <property type="project" value="UniProtKB-UniRule"/>
</dbReference>
<dbReference type="Proteomes" id="UP000007947">
    <property type="component" value="Chromosome"/>
</dbReference>
<evidence type="ECO:0000256" key="6">
    <source>
        <dbReference type="ARBA" id="ARBA00022989"/>
    </source>
</evidence>
<keyword evidence="4" id="KW-0533">Nickel</keyword>
<proteinExistence type="inferred from homology"/>
<feature type="transmembrane region" description="Helical" evidence="8">
    <location>
        <begin position="140"/>
        <end position="159"/>
    </location>
</feature>
<dbReference type="STRING" id="1032480.MLP_47840"/>
<keyword evidence="7 8" id="KW-0472">Membrane</keyword>
<evidence type="ECO:0000256" key="9">
    <source>
        <dbReference type="SAM" id="MobiDB-lite"/>
    </source>
</evidence>
<feature type="region of interest" description="Disordered" evidence="9">
    <location>
        <begin position="1"/>
        <end position="38"/>
    </location>
</feature>
<dbReference type="eggNOG" id="COG3376">
    <property type="taxonomic scope" value="Bacteria"/>
</dbReference>
<dbReference type="AlphaFoldDB" id="F5XF60"/>
<keyword evidence="5 8" id="KW-0812">Transmembrane</keyword>
<feature type="transmembrane region" description="Helical" evidence="8">
    <location>
        <begin position="272"/>
        <end position="294"/>
    </location>
</feature>
<comment type="similarity">
    <text evidence="2 8">Belongs to the NiCoT transporter (TC 2.A.52) family.</text>
</comment>
<gene>
    <name evidence="10" type="ordered locus">MLP_47840</name>
</gene>
<keyword evidence="11" id="KW-1185">Reference proteome</keyword>
<evidence type="ECO:0000256" key="3">
    <source>
        <dbReference type="ARBA" id="ARBA00022448"/>
    </source>
</evidence>
<feature type="transmembrane region" description="Helical" evidence="8">
    <location>
        <begin position="57"/>
        <end position="77"/>
    </location>
</feature>
<evidence type="ECO:0000256" key="8">
    <source>
        <dbReference type="RuleBase" id="RU362101"/>
    </source>
</evidence>
<dbReference type="InterPro" id="IPR004688">
    <property type="entry name" value="Ni/Co_transpt"/>
</dbReference>
<dbReference type="HOGENOM" id="CLU_036094_2_1_11"/>
<dbReference type="GO" id="GO:0012505">
    <property type="term" value="C:endomembrane system"/>
    <property type="evidence" value="ECO:0007669"/>
    <property type="project" value="UniProtKB-SubCell"/>
</dbReference>
<evidence type="ECO:0000256" key="2">
    <source>
        <dbReference type="ARBA" id="ARBA00010892"/>
    </source>
</evidence>
<feature type="transmembrane region" description="Helical" evidence="8">
    <location>
        <begin position="165"/>
        <end position="190"/>
    </location>
</feature>
<evidence type="ECO:0000256" key="1">
    <source>
        <dbReference type="ARBA" id="ARBA00004127"/>
    </source>
</evidence>
<keyword evidence="6 8" id="KW-1133">Transmembrane helix</keyword>
<dbReference type="EMBL" id="AP012204">
    <property type="protein sequence ID" value="BAK37798.1"/>
    <property type="molecule type" value="Genomic_DNA"/>
</dbReference>
<comment type="subcellular location">
    <subcellularLocation>
        <location evidence="8">Cell membrane</location>
        <topology evidence="8">Multi-pass membrane protein</topology>
    </subcellularLocation>
    <subcellularLocation>
        <location evidence="1">Endomembrane system</location>
        <topology evidence="1">Multi-pass membrane protein</topology>
    </subcellularLocation>
</comment>
<feature type="transmembrane region" description="Helical" evidence="8">
    <location>
        <begin position="315"/>
        <end position="338"/>
    </location>
</feature>
<evidence type="ECO:0000256" key="5">
    <source>
        <dbReference type="ARBA" id="ARBA00022692"/>
    </source>
</evidence>
<name>F5XF60_MICPN</name>
<dbReference type="GO" id="GO:0005886">
    <property type="term" value="C:plasma membrane"/>
    <property type="evidence" value="ECO:0007669"/>
    <property type="project" value="UniProtKB-SubCell"/>
</dbReference>